<gene>
    <name evidence="1" type="ORF">ALP32_200120</name>
</gene>
<accession>A0A3M5T3Y4</accession>
<proteinExistence type="predicted"/>
<dbReference type="AlphaFoldDB" id="A0A3M5T3Y4"/>
<evidence type="ECO:0000313" key="2">
    <source>
        <dbReference type="Proteomes" id="UP000281514"/>
    </source>
</evidence>
<dbReference type="EMBL" id="RBTX01000535">
    <property type="protein sequence ID" value="RMU28281.1"/>
    <property type="molecule type" value="Genomic_DNA"/>
</dbReference>
<sequence>MGFRIRCVAPVEISIRIIEDDFLVTVPFLVGDVSCFFVFFPIPPRHQIRSIQPLIHPLTQPRLHRLIRSPRIVHTMQKDHHARQVGGHFHFAGGVEVGDQSCVALGNGVLICTVHYAPPLGVPLRNAETCA</sequence>
<reference evidence="1 2" key="1">
    <citation type="submission" date="2018-08" db="EMBL/GenBank/DDBJ databases">
        <title>Recombination of ecologically and evolutionarily significant loci maintains genetic cohesion in the Pseudomonas syringae species complex.</title>
        <authorList>
            <person name="Dillon M."/>
            <person name="Thakur S."/>
            <person name="Almeida R.N.D."/>
            <person name="Weir B.S."/>
            <person name="Guttman D.S."/>
        </authorList>
    </citation>
    <scope>NUCLEOTIDE SEQUENCE [LARGE SCALE GENOMIC DNA]</scope>
    <source>
        <strain evidence="1 2">ICMP 9749</strain>
    </source>
</reference>
<comment type="caution">
    <text evidence="1">The sequence shown here is derived from an EMBL/GenBank/DDBJ whole genome shotgun (WGS) entry which is preliminary data.</text>
</comment>
<organism evidence="1 2">
    <name type="scientific">Pseudomonas avellanae</name>
    <dbReference type="NCBI Taxonomy" id="46257"/>
    <lineage>
        <taxon>Bacteria</taxon>
        <taxon>Pseudomonadati</taxon>
        <taxon>Pseudomonadota</taxon>
        <taxon>Gammaproteobacteria</taxon>
        <taxon>Pseudomonadales</taxon>
        <taxon>Pseudomonadaceae</taxon>
        <taxon>Pseudomonas</taxon>
    </lineage>
</organism>
<protein>
    <submittedName>
        <fullName evidence="1">Uncharacterized protein</fullName>
    </submittedName>
</protein>
<evidence type="ECO:0000313" key="1">
    <source>
        <dbReference type="EMBL" id="RMU28281.1"/>
    </source>
</evidence>
<dbReference type="Proteomes" id="UP000281514">
    <property type="component" value="Unassembled WGS sequence"/>
</dbReference>
<name>A0A3M5T3Y4_9PSED</name>